<dbReference type="EMBL" id="ALWO02000023">
    <property type="protein sequence ID" value="EOZ98742.1"/>
    <property type="molecule type" value="Genomic_DNA"/>
</dbReference>
<evidence type="ECO:0000313" key="3">
    <source>
        <dbReference type="Proteomes" id="UP000006073"/>
    </source>
</evidence>
<organism evidence="2 3">
    <name type="scientific">Indibacter alkaliphilus (strain CCUG 57479 / KCTC 22604 / LW1)</name>
    <dbReference type="NCBI Taxonomy" id="1189612"/>
    <lineage>
        <taxon>Bacteria</taxon>
        <taxon>Pseudomonadati</taxon>
        <taxon>Bacteroidota</taxon>
        <taxon>Cytophagia</taxon>
        <taxon>Cytophagales</taxon>
        <taxon>Cyclobacteriaceae</taxon>
    </lineage>
</organism>
<gene>
    <name evidence="2" type="ORF">A33Q_1396</name>
</gene>
<protein>
    <submittedName>
        <fullName evidence="2">Uncharacterized protein</fullName>
    </submittedName>
</protein>
<dbReference type="AlphaFoldDB" id="S2DIB6"/>
<keyword evidence="1" id="KW-1133">Transmembrane helix</keyword>
<dbReference type="STRING" id="1189612.A33Q_1396"/>
<proteinExistence type="predicted"/>
<accession>S2DIB6</accession>
<feature type="transmembrane region" description="Helical" evidence="1">
    <location>
        <begin position="12"/>
        <end position="32"/>
    </location>
</feature>
<keyword evidence="3" id="KW-1185">Reference proteome</keyword>
<keyword evidence="1" id="KW-0472">Membrane</keyword>
<reference evidence="2 3" key="1">
    <citation type="journal article" date="2013" name="Genome Announc.">
        <title>Draft Genome Sequence of Indibacter alkaliphilus Strain LW1T, Isolated from Lonar Lake, a Haloalkaline Lake in the Buldana District of Maharashtra, India.</title>
        <authorList>
            <person name="Singh A."/>
            <person name="Kumar Jangir P."/>
            <person name="Sharma R."/>
            <person name="Singh A."/>
            <person name="Kumar Pinnaka A."/>
            <person name="Shivaji S."/>
        </authorList>
    </citation>
    <scope>NUCLEOTIDE SEQUENCE [LARGE SCALE GENOMIC DNA]</scope>
    <source>
        <strain evidence="3">CCUG 57479 / KCTC 22604 / LW1</strain>
    </source>
</reference>
<keyword evidence="1" id="KW-0812">Transmembrane</keyword>
<sequence length="41" mass="4623">MIQFIKFSSGEIFAEMGPSIMTLIFAGIVFYLDFKASTRTN</sequence>
<name>S2DIB6_INDAL</name>
<evidence type="ECO:0000256" key="1">
    <source>
        <dbReference type="SAM" id="Phobius"/>
    </source>
</evidence>
<dbReference type="Proteomes" id="UP000006073">
    <property type="component" value="Unassembled WGS sequence"/>
</dbReference>
<comment type="caution">
    <text evidence="2">The sequence shown here is derived from an EMBL/GenBank/DDBJ whole genome shotgun (WGS) entry which is preliminary data.</text>
</comment>
<evidence type="ECO:0000313" key="2">
    <source>
        <dbReference type="EMBL" id="EOZ98742.1"/>
    </source>
</evidence>